<gene>
    <name evidence="1" type="ORF">NDU88_002696</name>
</gene>
<evidence type="ECO:0000313" key="2">
    <source>
        <dbReference type="Proteomes" id="UP001066276"/>
    </source>
</evidence>
<reference evidence="1" key="1">
    <citation type="journal article" date="2022" name="bioRxiv">
        <title>Sequencing and chromosome-scale assembly of the giantPleurodeles waltlgenome.</title>
        <authorList>
            <person name="Brown T."/>
            <person name="Elewa A."/>
            <person name="Iarovenko S."/>
            <person name="Subramanian E."/>
            <person name="Araus A.J."/>
            <person name="Petzold A."/>
            <person name="Susuki M."/>
            <person name="Suzuki K.-i.T."/>
            <person name="Hayashi T."/>
            <person name="Toyoda A."/>
            <person name="Oliveira C."/>
            <person name="Osipova E."/>
            <person name="Leigh N.D."/>
            <person name="Simon A."/>
            <person name="Yun M.H."/>
        </authorList>
    </citation>
    <scope>NUCLEOTIDE SEQUENCE</scope>
    <source>
        <strain evidence="1">20211129_DDA</strain>
        <tissue evidence="1">Liver</tissue>
    </source>
</reference>
<dbReference type="Proteomes" id="UP001066276">
    <property type="component" value="Chromosome 12"/>
</dbReference>
<proteinExistence type="predicted"/>
<protein>
    <submittedName>
        <fullName evidence="1">Uncharacterized protein</fullName>
    </submittedName>
</protein>
<evidence type="ECO:0000313" key="1">
    <source>
        <dbReference type="EMBL" id="KAJ1082531.1"/>
    </source>
</evidence>
<keyword evidence="2" id="KW-1185">Reference proteome</keyword>
<organism evidence="1 2">
    <name type="scientific">Pleurodeles waltl</name>
    <name type="common">Iberian ribbed newt</name>
    <dbReference type="NCBI Taxonomy" id="8319"/>
    <lineage>
        <taxon>Eukaryota</taxon>
        <taxon>Metazoa</taxon>
        <taxon>Chordata</taxon>
        <taxon>Craniata</taxon>
        <taxon>Vertebrata</taxon>
        <taxon>Euteleostomi</taxon>
        <taxon>Amphibia</taxon>
        <taxon>Batrachia</taxon>
        <taxon>Caudata</taxon>
        <taxon>Salamandroidea</taxon>
        <taxon>Salamandridae</taxon>
        <taxon>Pleurodelinae</taxon>
        <taxon>Pleurodeles</taxon>
    </lineage>
</organism>
<accession>A0AAV7KSV5</accession>
<dbReference type="AlphaFoldDB" id="A0AAV7KSV5"/>
<sequence length="84" mass="8898">MRENESAYEPKSVPVGLGPPPGALGLLGPIGSPQDWICCCSCPTLRENKRAHERESVPVCRLARQLLDHDQGGTVGASCDVTAV</sequence>
<dbReference type="EMBL" id="JANPWB010000016">
    <property type="protein sequence ID" value="KAJ1082531.1"/>
    <property type="molecule type" value="Genomic_DNA"/>
</dbReference>
<name>A0AAV7KSV5_PLEWA</name>
<comment type="caution">
    <text evidence="1">The sequence shown here is derived from an EMBL/GenBank/DDBJ whole genome shotgun (WGS) entry which is preliminary data.</text>
</comment>